<dbReference type="GO" id="GO:0003746">
    <property type="term" value="F:translation elongation factor activity"/>
    <property type="evidence" value="ECO:0007669"/>
    <property type="project" value="UniProtKB-KW"/>
</dbReference>
<evidence type="ECO:0000256" key="1">
    <source>
        <dbReference type="ARBA" id="ARBA00007411"/>
    </source>
</evidence>
<proteinExistence type="inferred from homology"/>
<reference evidence="7" key="1">
    <citation type="submission" date="2022-11" db="UniProtKB">
        <authorList>
            <consortium name="WormBaseParasite"/>
        </authorList>
    </citation>
    <scope>IDENTIFICATION</scope>
</reference>
<dbReference type="AlphaFoldDB" id="A0A915EDK3"/>
<keyword evidence="2 4" id="KW-0251">Elongation factor</keyword>
<evidence type="ECO:0000256" key="4">
    <source>
        <dbReference type="RuleBase" id="RU003791"/>
    </source>
</evidence>
<dbReference type="InterPro" id="IPR014717">
    <property type="entry name" value="Transl_elong_EF1B/ribsomal_bS6"/>
</dbReference>
<dbReference type="GO" id="GO:0005524">
    <property type="term" value="F:ATP binding"/>
    <property type="evidence" value="ECO:0007669"/>
    <property type="project" value="InterPro"/>
</dbReference>
<dbReference type="InterPro" id="IPR036219">
    <property type="entry name" value="eEF-1beta-like_sf"/>
</dbReference>
<dbReference type="GO" id="GO:0005853">
    <property type="term" value="C:eukaryotic translation elongation factor 1 complex"/>
    <property type="evidence" value="ECO:0007669"/>
    <property type="project" value="InterPro"/>
</dbReference>
<dbReference type="GO" id="GO:0030983">
    <property type="term" value="F:mismatched DNA binding"/>
    <property type="evidence" value="ECO:0007669"/>
    <property type="project" value="InterPro"/>
</dbReference>
<evidence type="ECO:0000259" key="5">
    <source>
        <dbReference type="SMART" id="SM00888"/>
    </source>
</evidence>
<keyword evidence="6" id="KW-1185">Reference proteome</keyword>
<organism evidence="6 7">
    <name type="scientific">Ditylenchus dipsaci</name>
    <dbReference type="NCBI Taxonomy" id="166011"/>
    <lineage>
        <taxon>Eukaryota</taxon>
        <taxon>Metazoa</taxon>
        <taxon>Ecdysozoa</taxon>
        <taxon>Nematoda</taxon>
        <taxon>Chromadorea</taxon>
        <taxon>Rhabditida</taxon>
        <taxon>Tylenchina</taxon>
        <taxon>Tylenchomorpha</taxon>
        <taxon>Sphaerularioidea</taxon>
        <taxon>Anguinidae</taxon>
        <taxon>Anguininae</taxon>
        <taxon>Ditylenchus</taxon>
    </lineage>
</organism>
<evidence type="ECO:0000313" key="6">
    <source>
        <dbReference type="Proteomes" id="UP000887574"/>
    </source>
</evidence>
<dbReference type="Pfam" id="PF05188">
    <property type="entry name" value="MutS_II"/>
    <property type="match status" value="1"/>
</dbReference>
<dbReference type="InterPro" id="IPR014038">
    <property type="entry name" value="EF1B_bsu/dsu_GNE"/>
</dbReference>
<name>A0A915EDK3_9BILA</name>
<dbReference type="PROSITE" id="PS00825">
    <property type="entry name" value="EF1BD_2"/>
    <property type="match status" value="1"/>
</dbReference>
<protein>
    <recommendedName>
        <fullName evidence="5">Translation elongation factor EF1B beta/delta subunit guanine nucleotide exchange domain-containing protein</fullName>
    </recommendedName>
</protein>
<dbReference type="Pfam" id="PF00736">
    <property type="entry name" value="EF1_GNE"/>
    <property type="match status" value="1"/>
</dbReference>
<feature type="domain" description="Translation elongation factor EF1B beta/delta subunit guanine nucleotide exchange" evidence="5">
    <location>
        <begin position="66"/>
        <end position="145"/>
    </location>
</feature>
<dbReference type="Gene3D" id="3.30.70.60">
    <property type="match status" value="1"/>
</dbReference>
<dbReference type="Proteomes" id="UP000887574">
    <property type="component" value="Unplaced"/>
</dbReference>
<comment type="similarity">
    <text evidence="1 4">Belongs to the EF-1-beta/EF-1-delta family.</text>
</comment>
<dbReference type="GO" id="GO:0005085">
    <property type="term" value="F:guanyl-nucleotide exchange factor activity"/>
    <property type="evidence" value="ECO:0007669"/>
    <property type="project" value="TreeGrafter"/>
</dbReference>
<dbReference type="SUPFAM" id="SSF54984">
    <property type="entry name" value="eEF-1beta-like"/>
    <property type="match status" value="1"/>
</dbReference>
<dbReference type="InterPro" id="IPR007860">
    <property type="entry name" value="DNA_mmatch_repair_MutS_con_dom"/>
</dbReference>
<keyword evidence="3 4" id="KW-0648">Protein biosynthesis</keyword>
<dbReference type="GO" id="GO:0006298">
    <property type="term" value="P:mismatch repair"/>
    <property type="evidence" value="ECO:0007669"/>
    <property type="project" value="InterPro"/>
</dbReference>
<dbReference type="Gene3D" id="3.30.420.110">
    <property type="entry name" value="MutS, connector domain"/>
    <property type="match status" value="1"/>
</dbReference>
<dbReference type="WBParaSite" id="jg5539">
    <property type="protein sequence ID" value="jg5539"/>
    <property type="gene ID" value="jg5539"/>
</dbReference>
<dbReference type="InterPro" id="IPR036678">
    <property type="entry name" value="MutS_con_dom_sf"/>
</dbReference>
<evidence type="ECO:0000313" key="7">
    <source>
        <dbReference type="WBParaSite" id="jg5539"/>
    </source>
</evidence>
<dbReference type="InterPro" id="IPR049720">
    <property type="entry name" value="EF1B_bsu/dsu"/>
</dbReference>
<dbReference type="SMART" id="SM00888">
    <property type="entry name" value="EF1_GNE"/>
    <property type="match status" value="1"/>
</dbReference>
<evidence type="ECO:0000256" key="2">
    <source>
        <dbReference type="ARBA" id="ARBA00022768"/>
    </source>
</evidence>
<accession>A0A915EDK3</accession>
<sequence length="145" mass="16025">MIEGRGNDRGQIGMACMDLRHSELNLCQFVDTSSYILLKVCLSIHEPVEVILPEVSAETSGAGSGEVLVDFIRNLCGEKSVTSIQRRFFNDSRGIDLVKQLGVQESSNICCVIEDEKVSTDWLEEEITANEDLVQSVDVVAFNKV</sequence>
<dbReference type="PANTHER" id="PTHR11595">
    <property type="entry name" value="EF-HAND AND COILED-COIL DOMAIN-CONTAINING FAMILY MEMBER"/>
    <property type="match status" value="1"/>
</dbReference>
<dbReference type="PANTHER" id="PTHR11595:SF21">
    <property type="entry name" value="ELONGATION FACTOR 1-BETA"/>
    <property type="match status" value="1"/>
</dbReference>
<dbReference type="InterPro" id="IPR001326">
    <property type="entry name" value="Transl_elong_EF1B_B/D_CS"/>
</dbReference>
<evidence type="ECO:0000256" key="3">
    <source>
        <dbReference type="ARBA" id="ARBA00022917"/>
    </source>
</evidence>
<dbReference type="GO" id="GO:0005829">
    <property type="term" value="C:cytosol"/>
    <property type="evidence" value="ECO:0007669"/>
    <property type="project" value="TreeGrafter"/>
</dbReference>